<dbReference type="RefSeq" id="XP_056560596.1">
    <property type="nucleotide sequence ID" value="XM_056693867.1"/>
</dbReference>
<dbReference type="SUPFAM" id="SSF51735">
    <property type="entry name" value="NAD(P)-binding Rossmann-fold domains"/>
    <property type="match status" value="1"/>
</dbReference>
<evidence type="ECO:0000313" key="2">
    <source>
        <dbReference type="EMBL" id="KAJ5389868.1"/>
    </source>
</evidence>
<sequence length="305" mass="33402">MRVTVVPASTKSGVATIRSLLSKPVQVHGIYRDLSKVPAAFSAEANFSAVEGNASDEGTLDLTGSDAVLAIIPPVFDGRDLIEHAEKISSNIKTAIELAGNVKRLVLLSSGGAEFSEGVGEIKTNNKAEEVLRRTKVESIVFVRCAYFMENWTMNLATLKGPDPFFFSTITPVDYKISMVSVLDIGTTLAEQLIDKATLAKRPYIVELHGPQNYSPLDVQAAFAKALGKEVKLRPVERDQLRKFYAQIFPPSILDYWIELATSILADGKLGTDYMLHPRGPVLYGRTDLEAAIKTSIEARFSYSM</sequence>
<dbReference type="Gene3D" id="3.40.50.720">
    <property type="entry name" value="NAD(P)-binding Rossmann-like Domain"/>
    <property type="match status" value="1"/>
</dbReference>
<evidence type="ECO:0000313" key="3">
    <source>
        <dbReference type="Proteomes" id="UP001147782"/>
    </source>
</evidence>
<organism evidence="2 3">
    <name type="scientific">Penicillium cataractarum</name>
    <dbReference type="NCBI Taxonomy" id="2100454"/>
    <lineage>
        <taxon>Eukaryota</taxon>
        <taxon>Fungi</taxon>
        <taxon>Dikarya</taxon>
        <taxon>Ascomycota</taxon>
        <taxon>Pezizomycotina</taxon>
        <taxon>Eurotiomycetes</taxon>
        <taxon>Eurotiomycetidae</taxon>
        <taxon>Eurotiales</taxon>
        <taxon>Aspergillaceae</taxon>
        <taxon>Penicillium</taxon>
    </lineage>
</organism>
<dbReference type="OrthoDB" id="419598at2759"/>
<keyword evidence="3" id="KW-1185">Reference proteome</keyword>
<dbReference type="EMBL" id="JAPZBS010000001">
    <property type="protein sequence ID" value="KAJ5389868.1"/>
    <property type="molecule type" value="Genomic_DNA"/>
</dbReference>
<dbReference type="InterPro" id="IPR036291">
    <property type="entry name" value="NAD(P)-bd_dom_sf"/>
</dbReference>
<reference evidence="2" key="1">
    <citation type="submission" date="2022-11" db="EMBL/GenBank/DDBJ databases">
        <authorList>
            <person name="Petersen C."/>
        </authorList>
    </citation>
    <scope>NUCLEOTIDE SEQUENCE</scope>
    <source>
        <strain evidence="2">IBT 29864</strain>
    </source>
</reference>
<dbReference type="GeneID" id="81433044"/>
<protein>
    <submittedName>
        <fullName evidence="2">Nucleoside-diphosphate-sugar epimerase</fullName>
    </submittedName>
</protein>
<dbReference type="InterPro" id="IPR051604">
    <property type="entry name" value="Ergot_Alk_Oxidoreductase"/>
</dbReference>
<dbReference type="Gene3D" id="3.90.25.10">
    <property type="entry name" value="UDP-galactose 4-epimerase, domain 1"/>
    <property type="match status" value="1"/>
</dbReference>
<dbReference type="PANTHER" id="PTHR43162">
    <property type="match status" value="1"/>
</dbReference>
<dbReference type="AlphaFoldDB" id="A0A9X0B6F0"/>
<gene>
    <name evidence="2" type="ORF">N7496_000936</name>
</gene>
<feature type="domain" description="NmrA-like" evidence="1">
    <location>
        <begin position="2"/>
        <end position="244"/>
    </location>
</feature>
<reference evidence="2" key="2">
    <citation type="journal article" date="2023" name="IMA Fungus">
        <title>Comparative genomic study of the Penicillium genus elucidates a diverse pangenome and 15 lateral gene transfer events.</title>
        <authorList>
            <person name="Petersen C."/>
            <person name="Sorensen T."/>
            <person name="Nielsen M.R."/>
            <person name="Sondergaard T.E."/>
            <person name="Sorensen J.L."/>
            <person name="Fitzpatrick D.A."/>
            <person name="Frisvad J.C."/>
            <person name="Nielsen K.L."/>
        </authorList>
    </citation>
    <scope>NUCLEOTIDE SEQUENCE</scope>
    <source>
        <strain evidence="2">IBT 29864</strain>
    </source>
</reference>
<name>A0A9X0B6F0_9EURO</name>
<dbReference type="Proteomes" id="UP001147782">
    <property type="component" value="Unassembled WGS sequence"/>
</dbReference>
<evidence type="ECO:0000259" key="1">
    <source>
        <dbReference type="Pfam" id="PF05368"/>
    </source>
</evidence>
<accession>A0A9X0B6F0</accession>
<dbReference type="InterPro" id="IPR008030">
    <property type="entry name" value="NmrA-like"/>
</dbReference>
<comment type="caution">
    <text evidence="2">The sequence shown here is derived from an EMBL/GenBank/DDBJ whole genome shotgun (WGS) entry which is preliminary data.</text>
</comment>
<proteinExistence type="predicted"/>
<dbReference type="Pfam" id="PF05368">
    <property type="entry name" value="NmrA"/>
    <property type="match status" value="1"/>
</dbReference>
<dbReference type="PANTHER" id="PTHR43162:SF1">
    <property type="entry name" value="PRESTALK A DIFFERENTIATION PROTEIN A"/>
    <property type="match status" value="1"/>
</dbReference>